<dbReference type="AlphaFoldDB" id="A0A517KXH5"/>
<keyword evidence="3" id="KW-1185">Reference proteome</keyword>
<dbReference type="PROSITE" id="PS51462">
    <property type="entry name" value="NUDIX"/>
    <property type="match status" value="1"/>
</dbReference>
<gene>
    <name evidence="2" type="ORF">FKW77_009996</name>
</gene>
<dbReference type="OrthoDB" id="276276at2759"/>
<organism evidence="2 3">
    <name type="scientific">Venturia effusa</name>
    <dbReference type="NCBI Taxonomy" id="50376"/>
    <lineage>
        <taxon>Eukaryota</taxon>
        <taxon>Fungi</taxon>
        <taxon>Dikarya</taxon>
        <taxon>Ascomycota</taxon>
        <taxon>Pezizomycotina</taxon>
        <taxon>Dothideomycetes</taxon>
        <taxon>Pleosporomycetidae</taxon>
        <taxon>Venturiales</taxon>
        <taxon>Venturiaceae</taxon>
        <taxon>Venturia</taxon>
    </lineage>
</organism>
<dbReference type="Pfam" id="PF00293">
    <property type="entry name" value="NUDIX"/>
    <property type="match status" value="1"/>
</dbReference>
<dbReference type="PANTHER" id="PTHR43736:SF1">
    <property type="entry name" value="DIHYDRONEOPTERIN TRIPHOSPHATE DIPHOSPHATASE"/>
    <property type="match status" value="1"/>
</dbReference>
<dbReference type="Proteomes" id="UP000316270">
    <property type="component" value="Chromosome 1"/>
</dbReference>
<dbReference type="SUPFAM" id="SSF55811">
    <property type="entry name" value="Nudix"/>
    <property type="match status" value="1"/>
</dbReference>
<dbReference type="Gene3D" id="3.90.79.10">
    <property type="entry name" value="Nucleoside Triphosphate Pyrophosphohydrolase"/>
    <property type="match status" value="1"/>
</dbReference>
<dbReference type="PANTHER" id="PTHR43736">
    <property type="entry name" value="ADP-RIBOSE PYROPHOSPHATASE"/>
    <property type="match status" value="1"/>
</dbReference>
<accession>A0A517KXH5</accession>
<sequence>MTKTNIQCPRLDFTNHPSVSAFAIPCEAYIANRKSEGNCEYGYIATGALLYDSATPPRILLIQRASHDSMPDRWEVPGGGCDAEDRSILYSAAREVWEETGLVISHIGPKTAGEQLFTTRGGKVVCKFHFLVEVERTETGELDVRIDPDEHQAFVWATEAEVRAEKVGDLILNFTTADQLSAVLEGFGLKKQI</sequence>
<dbReference type="EMBL" id="CP042185">
    <property type="protein sequence ID" value="QDS68083.1"/>
    <property type="molecule type" value="Genomic_DNA"/>
</dbReference>
<reference evidence="2 3" key="1">
    <citation type="submission" date="2019-07" db="EMBL/GenBank/DDBJ databases">
        <title>Finished genome of Venturia effusa.</title>
        <authorList>
            <person name="Young C.A."/>
            <person name="Cox M.P."/>
            <person name="Ganley A.R.D."/>
            <person name="David W.J."/>
        </authorList>
    </citation>
    <scope>NUCLEOTIDE SEQUENCE [LARGE SCALE GENOMIC DNA]</scope>
    <source>
        <strain evidence="3">albino</strain>
    </source>
</reference>
<evidence type="ECO:0000259" key="1">
    <source>
        <dbReference type="PROSITE" id="PS51462"/>
    </source>
</evidence>
<dbReference type="InterPro" id="IPR000086">
    <property type="entry name" value="NUDIX_hydrolase_dom"/>
</dbReference>
<dbReference type="STRING" id="50376.A0A517KXH5"/>
<proteinExistence type="predicted"/>
<feature type="domain" description="Nudix hydrolase" evidence="1">
    <location>
        <begin position="41"/>
        <end position="184"/>
    </location>
</feature>
<dbReference type="InterPro" id="IPR015797">
    <property type="entry name" value="NUDIX_hydrolase-like_dom_sf"/>
</dbReference>
<dbReference type="CDD" id="cd02883">
    <property type="entry name" value="NUDIX_Hydrolase"/>
    <property type="match status" value="1"/>
</dbReference>
<protein>
    <recommendedName>
        <fullName evidence="1">Nudix hydrolase domain-containing protein</fullName>
    </recommendedName>
</protein>
<name>A0A517KXH5_9PEZI</name>
<evidence type="ECO:0000313" key="2">
    <source>
        <dbReference type="EMBL" id="QDS68083.1"/>
    </source>
</evidence>
<evidence type="ECO:0000313" key="3">
    <source>
        <dbReference type="Proteomes" id="UP000316270"/>
    </source>
</evidence>